<protein>
    <submittedName>
        <fullName evidence="1">Uncharacterized protein</fullName>
    </submittedName>
</protein>
<dbReference type="Proteomes" id="UP000232003">
    <property type="component" value="Chromosome"/>
</dbReference>
<accession>A0A2K8SZH1</accession>
<dbReference type="KEGG" id="nfl:COO91_06876"/>
<dbReference type="AlphaFoldDB" id="A0A2K8SZH1"/>
<name>A0A2K8SZH1_9NOSO</name>
<gene>
    <name evidence="1" type="ORF">COO91_06876</name>
</gene>
<dbReference type="EMBL" id="CP024785">
    <property type="protein sequence ID" value="AUB40844.1"/>
    <property type="molecule type" value="Genomic_DNA"/>
</dbReference>
<organism evidence="1 2">
    <name type="scientific">Nostoc flagelliforme CCNUN1</name>
    <dbReference type="NCBI Taxonomy" id="2038116"/>
    <lineage>
        <taxon>Bacteria</taxon>
        <taxon>Bacillati</taxon>
        <taxon>Cyanobacteriota</taxon>
        <taxon>Cyanophyceae</taxon>
        <taxon>Nostocales</taxon>
        <taxon>Nostocaceae</taxon>
        <taxon>Nostoc</taxon>
    </lineage>
</organism>
<proteinExistence type="predicted"/>
<evidence type="ECO:0000313" key="2">
    <source>
        <dbReference type="Proteomes" id="UP000232003"/>
    </source>
</evidence>
<reference evidence="1 2" key="1">
    <citation type="submission" date="2017-11" db="EMBL/GenBank/DDBJ databases">
        <title>Complete genome of a free-living desiccation-tolerant cyanobacterium and its photosynthetic adaptation to extreme terrestrial habitat.</title>
        <authorList>
            <person name="Shang J."/>
        </authorList>
    </citation>
    <scope>NUCLEOTIDE SEQUENCE [LARGE SCALE GENOMIC DNA]</scope>
    <source>
        <strain evidence="1 2">CCNUN1</strain>
    </source>
</reference>
<evidence type="ECO:0000313" key="1">
    <source>
        <dbReference type="EMBL" id="AUB40844.1"/>
    </source>
</evidence>
<keyword evidence="2" id="KW-1185">Reference proteome</keyword>
<sequence>MSTTGYANAPFKNLRAVFAIFCMVPFYRFGSGAIAKYSPVYYCAVLSNVPPTA</sequence>